<dbReference type="AlphaFoldDB" id="A0A6P3IUA8"/>
<evidence type="ECO:0000313" key="15">
    <source>
        <dbReference type="Proteomes" id="UP000515208"/>
    </source>
</evidence>
<feature type="compositionally biased region" description="Basic and acidic residues" evidence="13">
    <location>
        <begin position="414"/>
        <end position="438"/>
    </location>
</feature>
<dbReference type="OrthoDB" id="6159439at2759"/>
<keyword evidence="5" id="KW-0805">Transcription regulation</keyword>
<keyword evidence="9 11" id="KW-0539">Nucleus</keyword>
<evidence type="ECO:0000256" key="8">
    <source>
        <dbReference type="ARBA" id="ARBA00023163"/>
    </source>
</evidence>
<keyword evidence="6 11" id="KW-0238">DNA-binding</keyword>
<dbReference type="RefSeq" id="XP_010857878.1">
    <property type="nucleotide sequence ID" value="XM_010859576.1"/>
</dbReference>
<feature type="compositionally biased region" description="Basic residues" evidence="13">
    <location>
        <begin position="185"/>
        <end position="195"/>
    </location>
</feature>
<evidence type="ECO:0000256" key="12">
    <source>
        <dbReference type="RuleBase" id="RU000682"/>
    </source>
</evidence>
<sequence>MAEIQQFMINFLDIGISRDGLGALTPEHLIFLVNTRIHQPAHLRALGREDTVRTWDQTEWEAPDRKIKHAYFSTGWLKQSRQPMQGGLELDRTAPTEALGGSKRWGERLPGRKCILGATGSELIVKVWAPAARLEERPAERRCPSPRRVTPGRQPFFAHTLCVETHNRSCSRGKALSSVSQGQRPRPRGFLRPRTRCKDFESRSLPVDETIGGRVQPPGLALLGSPAAWGRRAPAKPLGGGEEAAASADNPEVTRAGPARPFPSRRPGGWKRVPELQGGEGGAGSGRRGCQCAPTLGAAGSASLARLLRSPERSDPKPKRQNLRQGEEGAVAQAAAGPGSGCAFACLIPFAIVGDLAFPRFEIPAQRFALPAHYLERSPAWWYPYTLTPAGSHLPRPEGSEKALLRASSPASGTDRDSPEPLLKADPDHKELDSKSPDEIILEESDSEEGKKEGEAAPGAAGASVGAAAAAATPGTEDWKKGAESPEKKPACRKKKTRTVFSRSQVFQLESTFDMKRYLSSSERAGLAASLHLTETQVKIWFQNRRNKWKRQLAAELEAANLSHAAAQRIVRVPILYHENSAAEGAAAAAAGAPVPVSQPLLTFPHPVYYSHPVVSSVPLLRPV</sequence>
<keyword evidence="4" id="KW-0524">Neurogenesis</keyword>
<keyword evidence="2" id="KW-0217">Developmental protein</keyword>
<dbReference type="SMART" id="SM00389">
    <property type="entry name" value="HOX"/>
    <property type="match status" value="1"/>
</dbReference>
<proteinExistence type="inferred from homology"/>
<feature type="region of interest" description="Disordered" evidence="13">
    <location>
        <begin position="172"/>
        <end position="196"/>
    </location>
</feature>
<name>A0A6P3IUA8_BISBB</name>
<feature type="region of interest" description="Disordered" evidence="13">
    <location>
        <begin position="233"/>
        <end position="289"/>
    </location>
</feature>
<keyword evidence="3" id="KW-0221">Differentiation</keyword>
<feature type="region of interest" description="Disordered" evidence="13">
    <location>
        <begin position="394"/>
        <end position="495"/>
    </location>
</feature>
<feature type="DNA-binding region" description="Homeobox" evidence="11">
    <location>
        <begin position="494"/>
        <end position="553"/>
    </location>
</feature>
<dbReference type="InterPro" id="IPR020479">
    <property type="entry name" value="HD_metazoa"/>
</dbReference>
<evidence type="ECO:0000256" key="9">
    <source>
        <dbReference type="ARBA" id="ARBA00023242"/>
    </source>
</evidence>
<dbReference type="GO" id="GO:0000977">
    <property type="term" value="F:RNA polymerase II transcription regulatory region sequence-specific DNA binding"/>
    <property type="evidence" value="ECO:0007669"/>
    <property type="project" value="TreeGrafter"/>
</dbReference>
<gene>
    <name evidence="16" type="primary">HMX3</name>
</gene>
<evidence type="ECO:0000313" key="16">
    <source>
        <dbReference type="RefSeq" id="XP_010857878.1"/>
    </source>
</evidence>
<feature type="compositionally biased region" description="Low complexity" evidence="13">
    <location>
        <begin position="456"/>
        <end position="476"/>
    </location>
</feature>
<organism evidence="15 16">
    <name type="scientific">Bison bison bison</name>
    <name type="common">North American plains bison</name>
    <dbReference type="NCBI Taxonomy" id="43346"/>
    <lineage>
        <taxon>Eukaryota</taxon>
        <taxon>Metazoa</taxon>
        <taxon>Chordata</taxon>
        <taxon>Craniata</taxon>
        <taxon>Vertebrata</taxon>
        <taxon>Euteleostomi</taxon>
        <taxon>Mammalia</taxon>
        <taxon>Eutheria</taxon>
        <taxon>Laurasiatheria</taxon>
        <taxon>Artiodactyla</taxon>
        <taxon>Ruminantia</taxon>
        <taxon>Pecora</taxon>
        <taxon>Bovidae</taxon>
        <taxon>Bovinae</taxon>
        <taxon>Bison</taxon>
    </lineage>
</organism>
<dbReference type="PANTHER" id="PTHR46110:SF2">
    <property type="entry name" value="HOMEOBOX PROTEIN HMX3"/>
    <property type="match status" value="1"/>
</dbReference>
<dbReference type="InterPro" id="IPR001356">
    <property type="entry name" value="HD"/>
</dbReference>
<dbReference type="GO" id="GO:0030154">
    <property type="term" value="P:cell differentiation"/>
    <property type="evidence" value="ECO:0007669"/>
    <property type="project" value="UniProtKB-KW"/>
</dbReference>
<feature type="domain" description="Homeobox" evidence="14">
    <location>
        <begin position="492"/>
        <end position="552"/>
    </location>
</feature>
<feature type="region of interest" description="Disordered" evidence="13">
    <location>
        <begin position="309"/>
        <end position="332"/>
    </location>
</feature>
<evidence type="ECO:0000256" key="1">
    <source>
        <dbReference type="ARBA" id="ARBA00004123"/>
    </source>
</evidence>
<evidence type="ECO:0000256" key="2">
    <source>
        <dbReference type="ARBA" id="ARBA00022473"/>
    </source>
</evidence>
<dbReference type="FunFam" id="1.10.10.60:FF:000053">
    <property type="entry name" value="H6 family homeobox 2"/>
    <property type="match status" value="1"/>
</dbReference>
<keyword evidence="8" id="KW-0804">Transcription</keyword>
<keyword evidence="15" id="KW-1185">Reference proteome</keyword>
<dbReference type="GO" id="GO:0007399">
    <property type="term" value="P:nervous system development"/>
    <property type="evidence" value="ECO:0007669"/>
    <property type="project" value="UniProtKB-KW"/>
</dbReference>
<accession>A0A6P3IUA8</accession>
<feature type="compositionally biased region" description="Basic and acidic residues" evidence="13">
    <location>
        <begin position="309"/>
        <end position="318"/>
    </location>
</feature>
<evidence type="ECO:0000256" key="7">
    <source>
        <dbReference type="ARBA" id="ARBA00023155"/>
    </source>
</evidence>
<dbReference type="Proteomes" id="UP000515208">
    <property type="component" value="Unplaced"/>
</dbReference>
<dbReference type="InterPro" id="IPR051300">
    <property type="entry name" value="HMX_Homeobox_TF"/>
</dbReference>
<reference evidence="16" key="1">
    <citation type="submission" date="2025-08" db="UniProtKB">
        <authorList>
            <consortium name="RefSeq"/>
        </authorList>
    </citation>
    <scope>IDENTIFICATION</scope>
    <source>
        <tissue evidence="16">Blood</tissue>
    </source>
</reference>
<evidence type="ECO:0000256" key="11">
    <source>
        <dbReference type="PROSITE-ProRule" id="PRU00108"/>
    </source>
</evidence>
<dbReference type="GO" id="GO:0005634">
    <property type="term" value="C:nucleus"/>
    <property type="evidence" value="ECO:0007669"/>
    <property type="project" value="UniProtKB-SubCell"/>
</dbReference>
<dbReference type="Gene3D" id="1.10.10.60">
    <property type="entry name" value="Homeodomain-like"/>
    <property type="match status" value="1"/>
</dbReference>
<dbReference type="Pfam" id="PF00046">
    <property type="entry name" value="Homeodomain"/>
    <property type="match status" value="1"/>
</dbReference>
<evidence type="ECO:0000256" key="10">
    <source>
        <dbReference type="ARBA" id="ARBA00038165"/>
    </source>
</evidence>
<evidence type="ECO:0000256" key="3">
    <source>
        <dbReference type="ARBA" id="ARBA00022782"/>
    </source>
</evidence>
<dbReference type="InterPro" id="IPR009057">
    <property type="entry name" value="Homeodomain-like_sf"/>
</dbReference>
<keyword evidence="7 11" id="KW-0371">Homeobox</keyword>
<feature type="compositionally biased region" description="Basic and acidic residues" evidence="13">
    <location>
        <begin position="477"/>
        <end position="490"/>
    </location>
</feature>
<dbReference type="InterPro" id="IPR017970">
    <property type="entry name" value="Homeobox_CS"/>
</dbReference>
<comment type="subcellular location">
    <subcellularLocation>
        <location evidence="1 11 12">Nucleus</location>
    </subcellularLocation>
</comment>
<evidence type="ECO:0000256" key="6">
    <source>
        <dbReference type="ARBA" id="ARBA00023125"/>
    </source>
</evidence>
<dbReference type="PRINTS" id="PR00024">
    <property type="entry name" value="HOMEOBOX"/>
</dbReference>
<protein>
    <submittedName>
        <fullName evidence="16">Homeobox protein HMX3</fullName>
    </submittedName>
</protein>
<comment type="similarity">
    <text evidence="10">Belongs to the HMX homeobox family.</text>
</comment>
<dbReference type="PROSITE" id="PS50071">
    <property type="entry name" value="HOMEOBOX_2"/>
    <property type="match status" value="1"/>
</dbReference>
<dbReference type="GeneID" id="105002759"/>
<dbReference type="KEGG" id="bbis:105002759"/>
<dbReference type="SUPFAM" id="SSF46689">
    <property type="entry name" value="Homeodomain-like"/>
    <property type="match status" value="1"/>
</dbReference>
<dbReference type="PANTHER" id="PTHR46110">
    <property type="entry name" value="HOMEOBOX PROTEIN HMX"/>
    <property type="match status" value="1"/>
</dbReference>
<dbReference type="CDD" id="cd00086">
    <property type="entry name" value="homeodomain"/>
    <property type="match status" value="1"/>
</dbReference>
<evidence type="ECO:0000256" key="4">
    <source>
        <dbReference type="ARBA" id="ARBA00022902"/>
    </source>
</evidence>
<dbReference type="GO" id="GO:0000981">
    <property type="term" value="F:DNA-binding transcription factor activity, RNA polymerase II-specific"/>
    <property type="evidence" value="ECO:0007669"/>
    <property type="project" value="InterPro"/>
</dbReference>
<dbReference type="CTD" id="340784"/>
<dbReference type="PROSITE" id="PS00027">
    <property type="entry name" value="HOMEOBOX_1"/>
    <property type="match status" value="1"/>
</dbReference>
<evidence type="ECO:0000259" key="14">
    <source>
        <dbReference type="PROSITE" id="PS50071"/>
    </source>
</evidence>
<evidence type="ECO:0000256" key="13">
    <source>
        <dbReference type="SAM" id="MobiDB-lite"/>
    </source>
</evidence>
<evidence type="ECO:0000256" key="5">
    <source>
        <dbReference type="ARBA" id="ARBA00023015"/>
    </source>
</evidence>
<feature type="compositionally biased region" description="Basic and acidic residues" evidence="13">
    <location>
        <begin position="395"/>
        <end position="404"/>
    </location>
</feature>
<feature type="compositionally biased region" description="Gly residues" evidence="13">
    <location>
        <begin position="278"/>
        <end position="287"/>
    </location>
</feature>